<evidence type="ECO:0000313" key="2">
    <source>
        <dbReference type="Proteomes" id="UP000204225"/>
    </source>
</evidence>
<name>A0AC59EWV3_9VIRU</name>
<proteinExistence type="predicted"/>
<evidence type="ECO:0000313" key="1">
    <source>
        <dbReference type="EMBL" id="AGM15415.1"/>
    </source>
</evidence>
<gene>
    <name evidence="1" type="ORF">PGCG_00103</name>
</gene>
<organism evidence="1 2">
    <name type="scientific">Phaeocystis globosa virus PgV-16T</name>
    <dbReference type="NCBI Taxonomy" id="3071227"/>
    <lineage>
        <taxon>Viruses</taxon>
        <taxon>Varidnaviria</taxon>
        <taxon>Bamfordvirae</taxon>
        <taxon>Nucleocytoviricota</taxon>
        <taxon>Megaviricetes</taxon>
        <taxon>Imitervirales</taxon>
        <taxon>Mesomimiviridae</taxon>
        <taxon>Tethysvirus</taxon>
        <taxon>Tethysvirus hollandense</taxon>
    </lineage>
</organism>
<sequence length="135" mass="15430">MYNLKDESTNTFLIGIISYLYLFSSLVNNNFGIIFIYFAILLAGYLIVGMDIYKYNLIIIIIDILYSQTTFREGNFESRFEAGKSNAESNDNFTKEGGSIEIDGVEEDGANELTDDFDKKNQKNQKNKEARKVTM</sequence>
<accession>A0AC59EWV3</accession>
<dbReference type="EMBL" id="KC662249">
    <property type="protein sequence ID" value="AGM15415.1"/>
    <property type="molecule type" value="Genomic_DNA"/>
</dbReference>
<protein>
    <submittedName>
        <fullName evidence="1">Uncharacterized protein</fullName>
    </submittedName>
</protein>
<dbReference type="Proteomes" id="UP000204225">
    <property type="component" value="Segment"/>
</dbReference>
<keyword evidence="2" id="KW-1185">Reference proteome</keyword>
<reference evidence="1 2" key="1">
    <citation type="journal article" date="2013" name="Proc. Natl. Acad. Sci. U.S.A.">
        <title>Genome of Phaeocystis globosa virus PgV-16T highlights the common ancestry of the largest known DNA viruses infecting eukaryotes.</title>
        <authorList>
            <person name="Santini S."/>
            <person name="Jeudy S."/>
            <person name="Bartoli J."/>
            <person name="Poirot O."/>
            <person name="Lescot M."/>
            <person name="Abergel C."/>
            <person name="Barbe V."/>
            <person name="Wommack K.E."/>
            <person name="Noordeloos A.A."/>
            <person name="Brussaard C.P."/>
            <person name="Claverie J.M."/>
        </authorList>
    </citation>
    <scope>NUCLEOTIDE SEQUENCE [LARGE SCALE GENOMIC DNA]</scope>
    <source>
        <strain evidence="1 2">16T</strain>
    </source>
</reference>